<reference evidence="1" key="1">
    <citation type="submission" date="2021-05" db="EMBL/GenBank/DDBJ databases">
        <authorList>
            <person name="Pan Q."/>
            <person name="Jouanno E."/>
            <person name="Zahm M."/>
            <person name="Klopp C."/>
            <person name="Cabau C."/>
            <person name="Louis A."/>
            <person name="Berthelot C."/>
            <person name="Parey E."/>
            <person name="Roest Crollius H."/>
            <person name="Montfort J."/>
            <person name="Robinson-Rechavi M."/>
            <person name="Bouchez O."/>
            <person name="Lampietro C."/>
            <person name="Lopez Roques C."/>
            <person name="Donnadieu C."/>
            <person name="Postlethwait J."/>
            <person name="Bobe J."/>
            <person name="Dillon D."/>
            <person name="Chandos A."/>
            <person name="von Hippel F."/>
            <person name="Guiguen Y."/>
        </authorList>
    </citation>
    <scope>NUCLEOTIDE SEQUENCE</scope>
    <source>
        <strain evidence="1">YG-Jan2019</strain>
    </source>
</reference>
<organism evidence="1 2">
    <name type="scientific">Dallia pectoralis</name>
    <name type="common">Alaska blackfish</name>
    <dbReference type="NCBI Taxonomy" id="75939"/>
    <lineage>
        <taxon>Eukaryota</taxon>
        <taxon>Metazoa</taxon>
        <taxon>Chordata</taxon>
        <taxon>Craniata</taxon>
        <taxon>Vertebrata</taxon>
        <taxon>Euteleostomi</taxon>
        <taxon>Actinopterygii</taxon>
        <taxon>Neopterygii</taxon>
        <taxon>Teleostei</taxon>
        <taxon>Protacanthopterygii</taxon>
        <taxon>Esociformes</taxon>
        <taxon>Umbridae</taxon>
        <taxon>Dallia</taxon>
    </lineage>
</organism>
<dbReference type="EMBL" id="CM055741">
    <property type="protein sequence ID" value="KAJ8002188.1"/>
    <property type="molecule type" value="Genomic_DNA"/>
</dbReference>
<comment type="caution">
    <text evidence="1">The sequence shown here is derived from an EMBL/GenBank/DDBJ whole genome shotgun (WGS) entry which is preliminary data.</text>
</comment>
<proteinExistence type="predicted"/>
<accession>A0ACC2GEL3</accession>
<sequence length="185" mass="20361">MEYQYGNADRVKTTGAVDTGKEDGLTGGLTASHSMAANDLTAMNDYKSVITRVGRDKGVDPAVIAGIISRESRAGKGLDSKGWGDHGNAFGLMQIDKRWHDPQGGPFSETHIRQATQILVDIIEIEVKQKFSSWTKEKQLKAGLAAYNMGLSNVHCYERVDENTTGKDYSNDVVARAKWYKNKGY</sequence>
<keyword evidence="2" id="KW-1185">Reference proteome</keyword>
<gene>
    <name evidence="1" type="ORF">DPEC_G00177230</name>
</gene>
<dbReference type="Proteomes" id="UP001157502">
    <property type="component" value="Chromosome 14"/>
</dbReference>
<evidence type="ECO:0000313" key="2">
    <source>
        <dbReference type="Proteomes" id="UP001157502"/>
    </source>
</evidence>
<protein>
    <submittedName>
        <fullName evidence="1">Uncharacterized protein</fullName>
    </submittedName>
</protein>
<name>A0ACC2GEL3_DALPE</name>
<evidence type="ECO:0000313" key="1">
    <source>
        <dbReference type="EMBL" id="KAJ8002188.1"/>
    </source>
</evidence>